<gene>
    <name evidence="7" type="ORF">GHT09_016041</name>
    <name evidence="8" type="ORF">MONAX_5E024481</name>
</gene>
<evidence type="ECO:0000313" key="9">
    <source>
        <dbReference type="Proteomes" id="UP000335636"/>
    </source>
</evidence>
<dbReference type="GO" id="GO:0005452">
    <property type="term" value="F:solute:inorganic anion antiporter activity"/>
    <property type="evidence" value="ECO:0007669"/>
    <property type="project" value="InterPro"/>
</dbReference>
<evidence type="ECO:0000256" key="2">
    <source>
        <dbReference type="ARBA" id="ARBA00022692"/>
    </source>
</evidence>
<dbReference type="EMBL" id="CABDUW010000031">
    <property type="protein sequence ID" value="VTJ53577.1"/>
    <property type="molecule type" value="Genomic_DNA"/>
</dbReference>
<accession>A0A5E4A8I1</accession>
<feature type="transmembrane region" description="Helical" evidence="5">
    <location>
        <begin position="82"/>
        <end position="104"/>
    </location>
</feature>
<feature type="domain" description="Bicarbonate transporter-like transmembrane" evidence="6">
    <location>
        <begin position="18"/>
        <end position="103"/>
    </location>
</feature>
<feature type="transmembrane region" description="Helical" evidence="5">
    <location>
        <begin position="27"/>
        <end position="53"/>
    </location>
</feature>
<evidence type="ECO:0000256" key="3">
    <source>
        <dbReference type="ARBA" id="ARBA00022989"/>
    </source>
</evidence>
<reference evidence="7" key="2">
    <citation type="submission" date="2020-08" db="EMBL/GenBank/DDBJ databases">
        <authorList>
            <person name="Shumante A."/>
            <person name="Zimin A.V."/>
            <person name="Puiu D."/>
            <person name="Salzberg S.L."/>
        </authorList>
    </citation>
    <scope>NUCLEOTIDE SEQUENCE</scope>
    <source>
        <strain evidence="7">WC2-LM</strain>
        <tissue evidence="7">Liver</tissue>
    </source>
</reference>
<dbReference type="PANTHER" id="PTHR11453:SF37">
    <property type="entry name" value="ELECTRONEUTRAL SODIUM BICARBONATE EXCHANGER 1"/>
    <property type="match status" value="1"/>
</dbReference>
<evidence type="ECO:0000256" key="5">
    <source>
        <dbReference type="SAM" id="Phobius"/>
    </source>
</evidence>
<dbReference type="EMBL" id="WJEC01006443">
    <property type="protein sequence ID" value="KAF7473402.1"/>
    <property type="molecule type" value="Genomic_DNA"/>
</dbReference>
<organism evidence="8 9">
    <name type="scientific">Marmota monax</name>
    <name type="common">Woodchuck</name>
    <dbReference type="NCBI Taxonomy" id="9995"/>
    <lineage>
        <taxon>Eukaryota</taxon>
        <taxon>Metazoa</taxon>
        <taxon>Chordata</taxon>
        <taxon>Craniata</taxon>
        <taxon>Vertebrata</taxon>
        <taxon>Euteleostomi</taxon>
        <taxon>Mammalia</taxon>
        <taxon>Eutheria</taxon>
        <taxon>Euarchontoglires</taxon>
        <taxon>Glires</taxon>
        <taxon>Rodentia</taxon>
        <taxon>Sciuromorpha</taxon>
        <taxon>Sciuridae</taxon>
        <taxon>Xerinae</taxon>
        <taxon>Marmotini</taxon>
        <taxon>Marmota</taxon>
    </lineage>
</organism>
<dbReference type="GO" id="GO:0051453">
    <property type="term" value="P:regulation of intracellular pH"/>
    <property type="evidence" value="ECO:0007669"/>
    <property type="project" value="TreeGrafter"/>
</dbReference>
<keyword evidence="9" id="KW-1185">Reference proteome</keyword>
<dbReference type="InterPro" id="IPR003020">
    <property type="entry name" value="HCO3_transpt_euk"/>
</dbReference>
<sequence>MPHYSQPTDGDRYSVSPQKGCGYHLDLLMVAIMLGVCSIMGLPWFVAATVLSITHVNSLKLESECSAPGEQPKFLGIREQRVTGLMIFVLMGCSVFMTTVLKFFDRLKLFGMPAKHQPDFIYLRHVPLRKVHLFTLIQLTCLVLLWVIKASPAAIVFPMMVLALVFVRKVMDLCFSKRELSWLDDLMPESKKKKLDDAKKKAKEEEVTVLVPALGPQVTEHRKGHMKSQHVWNPRGYI</sequence>
<dbReference type="GO" id="GO:0006820">
    <property type="term" value="P:monoatomic anion transport"/>
    <property type="evidence" value="ECO:0007669"/>
    <property type="project" value="InterPro"/>
</dbReference>
<dbReference type="AlphaFoldDB" id="A0A5E4A8I1"/>
<dbReference type="InterPro" id="IPR011531">
    <property type="entry name" value="HCO3_transpt-like_TM_dom"/>
</dbReference>
<evidence type="ECO:0000256" key="1">
    <source>
        <dbReference type="ARBA" id="ARBA00004141"/>
    </source>
</evidence>
<keyword evidence="4 5" id="KW-0472">Membrane</keyword>
<evidence type="ECO:0000259" key="6">
    <source>
        <dbReference type="Pfam" id="PF00955"/>
    </source>
</evidence>
<evidence type="ECO:0000313" key="7">
    <source>
        <dbReference type="EMBL" id="KAF7473402.1"/>
    </source>
</evidence>
<evidence type="ECO:0000313" key="8">
    <source>
        <dbReference type="EMBL" id="VTJ53577.1"/>
    </source>
</evidence>
<dbReference type="Pfam" id="PF00955">
    <property type="entry name" value="HCO3_cotransp"/>
    <property type="match status" value="1"/>
</dbReference>
<dbReference type="GO" id="GO:0008510">
    <property type="term" value="F:sodium:bicarbonate symporter activity"/>
    <property type="evidence" value="ECO:0007669"/>
    <property type="project" value="TreeGrafter"/>
</dbReference>
<protein>
    <recommendedName>
        <fullName evidence="6">Bicarbonate transporter-like transmembrane domain-containing protein</fullName>
    </recommendedName>
</protein>
<dbReference type="Proteomes" id="UP000662637">
    <property type="component" value="Unassembled WGS sequence"/>
</dbReference>
<keyword evidence="2 5" id="KW-0812">Transmembrane</keyword>
<feature type="transmembrane region" description="Helical" evidence="5">
    <location>
        <begin position="154"/>
        <end position="171"/>
    </location>
</feature>
<keyword evidence="3 5" id="KW-1133">Transmembrane helix</keyword>
<name>A0A5E4A8I1_MARMO</name>
<dbReference type="PANTHER" id="PTHR11453">
    <property type="entry name" value="ANION EXCHANGE PROTEIN"/>
    <property type="match status" value="1"/>
</dbReference>
<reference evidence="8 9" key="1">
    <citation type="submission" date="2019-04" db="EMBL/GenBank/DDBJ databases">
        <authorList>
            <person name="Alioto T."/>
            <person name="Alioto T."/>
        </authorList>
    </citation>
    <scope>NUCLEOTIDE SEQUENCE [LARGE SCALE GENOMIC DNA]</scope>
</reference>
<dbReference type="Proteomes" id="UP000335636">
    <property type="component" value="Unassembled WGS sequence"/>
</dbReference>
<dbReference type="GO" id="GO:0005886">
    <property type="term" value="C:plasma membrane"/>
    <property type="evidence" value="ECO:0007669"/>
    <property type="project" value="TreeGrafter"/>
</dbReference>
<evidence type="ECO:0000256" key="4">
    <source>
        <dbReference type="ARBA" id="ARBA00023136"/>
    </source>
</evidence>
<comment type="subcellular location">
    <subcellularLocation>
        <location evidence="1">Membrane</location>
        <topology evidence="1">Multi-pass membrane protein</topology>
    </subcellularLocation>
</comment>
<proteinExistence type="predicted"/>